<accession>D1B8G0</accession>
<dbReference type="GO" id="GO:0070573">
    <property type="term" value="F:metallodipeptidase activity"/>
    <property type="evidence" value="ECO:0007669"/>
    <property type="project" value="InterPro"/>
</dbReference>
<keyword evidence="2" id="KW-1185">Reference proteome</keyword>
<dbReference type="PANTHER" id="PTHR10443">
    <property type="entry name" value="MICROSOMAL DIPEPTIDASE"/>
    <property type="match status" value="1"/>
</dbReference>
<dbReference type="SUPFAM" id="SSF51556">
    <property type="entry name" value="Metallo-dependent hydrolases"/>
    <property type="match status" value="1"/>
</dbReference>
<dbReference type="InterPro" id="IPR008257">
    <property type="entry name" value="Pept_M19"/>
</dbReference>
<dbReference type="Gene3D" id="3.20.20.140">
    <property type="entry name" value="Metal-dependent hydrolases"/>
    <property type="match status" value="1"/>
</dbReference>
<evidence type="ECO:0000313" key="2">
    <source>
        <dbReference type="Proteomes" id="UP000002030"/>
    </source>
</evidence>
<dbReference type="GO" id="GO:0006508">
    <property type="term" value="P:proteolysis"/>
    <property type="evidence" value="ECO:0007669"/>
    <property type="project" value="InterPro"/>
</dbReference>
<dbReference type="Proteomes" id="UP000002030">
    <property type="component" value="Chromosome"/>
</dbReference>
<dbReference type="KEGG" id="tai:Taci_0326"/>
<dbReference type="InterPro" id="IPR032466">
    <property type="entry name" value="Metal_Hydrolase"/>
</dbReference>
<dbReference type="Pfam" id="PF01244">
    <property type="entry name" value="Peptidase_M19"/>
    <property type="match status" value="1"/>
</dbReference>
<dbReference type="eggNOG" id="COG2355">
    <property type="taxonomic scope" value="Bacteria"/>
</dbReference>
<proteinExistence type="predicted"/>
<reference evidence="1 2" key="1">
    <citation type="journal article" date="2009" name="Stand. Genomic Sci.">
        <title>Complete genome sequence of Thermanaerovibrio acidaminovorans type strain (Su883).</title>
        <authorList>
            <person name="Chovatia M."/>
            <person name="Sikorski J."/>
            <person name="Schroder M."/>
            <person name="Lapidus A."/>
            <person name="Nolan M."/>
            <person name="Tice H."/>
            <person name="Glavina Del Rio T."/>
            <person name="Copeland A."/>
            <person name="Cheng J.F."/>
            <person name="Lucas S."/>
            <person name="Chen F."/>
            <person name="Bruce D."/>
            <person name="Goodwin L."/>
            <person name="Pitluck S."/>
            <person name="Ivanova N."/>
            <person name="Mavromatis K."/>
            <person name="Ovchinnikova G."/>
            <person name="Pati A."/>
            <person name="Chen A."/>
            <person name="Palaniappan K."/>
            <person name="Land M."/>
            <person name="Hauser L."/>
            <person name="Chang Y.J."/>
            <person name="Jeffries C.D."/>
            <person name="Chain P."/>
            <person name="Saunders E."/>
            <person name="Detter J.C."/>
            <person name="Brettin T."/>
            <person name="Rohde M."/>
            <person name="Goker M."/>
            <person name="Spring S."/>
            <person name="Bristow J."/>
            <person name="Markowitz V."/>
            <person name="Hugenholtz P."/>
            <person name="Kyrpides N.C."/>
            <person name="Klenk H.P."/>
            <person name="Eisen J.A."/>
        </authorList>
    </citation>
    <scope>NUCLEOTIDE SEQUENCE [LARGE SCALE GENOMIC DNA]</scope>
    <source>
        <strain evidence="2">ATCC 49978 / DSM 6589 / Su883</strain>
    </source>
</reference>
<dbReference type="PROSITE" id="PS51365">
    <property type="entry name" value="RENAL_DIPEPTIDASE_2"/>
    <property type="match status" value="1"/>
</dbReference>
<dbReference type="AlphaFoldDB" id="D1B8G0"/>
<sequence>MEWVDLHCDVLYEVSRRRRMGERDVIRRIMLQDLRSSGVKVLVCSLFVDDQGVHRALQEALHQVWCLLEEEREAREDLMVIRDRDDLRRCLSSRRIGLVLSMEGAEPVQDDPELLRFFRSMGLSFLALTWSRRNRLADGVDLTRTVRSPGGLSAQGVSALETARSLGLALDLSHLNDPGTEDVIRSGVPILATHSNCRSLCDHPRNLADPHLEAIGRRGGVVGFNAHGAFVGSDDPVEGMYRHISHLALVAGEAACALGLDLCDRFDAFFHGERRDLFMSHREASQALQVLGGRLGARSMGRLLMDNPIRVLEGALPSSVPSV</sequence>
<dbReference type="EnsemblBacteria" id="ACZ18563">
    <property type="protein sequence ID" value="ACZ18563"/>
    <property type="gene ID" value="Taci_0326"/>
</dbReference>
<evidence type="ECO:0000313" key="1">
    <source>
        <dbReference type="EMBL" id="ACZ18563.1"/>
    </source>
</evidence>
<dbReference type="HOGENOM" id="CLU_031404_2_1_0"/>
<gene>
    <name evidence="1" type="ordered locus">Taci_0326</name>
</gene>
<protein>
    <submittedName>
        <fullName evidence="1">Peptidase M19 renal dipeptidase</fullName>
    </submittedName>
</protein>
<organism evidence="1 2">
    <name type="scientific">Thermanaerovibrio acidaminovorans (strain ATCC 49978 / DSM 6589 / Su883)</name>
    <name type="common">Selenomonas acidaminovorans</name>
    <dbReference type="NCBI Taxonomy" id="525903"/>
    <lineage>
        <taxon>Bacteria</taxon>
        <taxon>Thermotogati</taxon>
        <taxon>Synergistota</taxon>
        <taxon>Synergistia</taxon>
        <taxon>Synergistales</taxon>
        <taxon>Synergistaceae</taxon>
        <taxon>Thermanaerovibrio</taxon>
    </lineage>
</organism>
<dbReference type="EMBL" id="CP001818">
    <property type="protein sequence ID" value="ACZ18563.1"/>
    <property type="molecule type" value="Genomic_DNA"/>
</dbReference>
<dbReference type="OrthoDB" id="9804920at2"/>
<dbReference type="PANTHER" id="PTHR10443:SF12">
    <property type="entry name" value="DIPEPTIDASE"/>
    <property type="match status" value="1"/>
</dbReference>
<name>D1B8G0_THEAS</name>
<dbReference type="MEROPS" id="M19.007"/>
<dbReference type="STRING" id="525903.Taci_0326"/>